<dbReference type="GO" id="GO:0051539">
    <property type="term" value="F:4 iron, 4 sulfur cluster binding"/>
    <property type="evidence" value="ECO:0007669"/>
    <property type="project" value="UniProtKB-KW"/>
</dbReference>
<evidence type="ECO:0000313" key="12">
    <source>
        <dbReference type="Proteomes" id="UP000001026"/>
    </source>
</evidence>
<dbReference type="eggNOG" id="COG0379">
    <property type="taxonomic scope" value="Bacteria"/>
</dbReference>
<keyword evidence="5 10" id="KW-0662">Pyridine nucleotide biosynthesis</keyword>
<dbReference type="NCBIfam" id="TIGR00550">
    <property type="entry name" value="nadA"/>
    <property type="match status" value="1"/>
</dbReference>
<keyword evidence="8 10" id="KW-0408">Iron</keyword>
<dbReference type="GO" id="GO:0046872">
    <property type="term" value="F:metal ion binding"/>
    <property type="evidence" value="ECO:0007669"/>
    <property type="project" value="UniProtKB-KW"/>
</dbReference>
<comment type="pathway">
    <text evidence="1 10">Cofactor biosynthesis; NAD(+) biosynthesis; quinolinate from iminoaspartate: step 1/1.</text>
</comment>
<dbReference type="GO" id="GO:0008987">
    <property type="term" value="F:quinolinate synthetase A activity"/>
    <property type="evidence" value="ECO:0007669"/>
    <property type="project" value="UniProtKB-UniRule"/>
</dbReference>
<keyword evidence="3 10" id="KW-0004">4Fe-4S</keyword>
<dbReference type="GO" id="GO:0005829">
    <property type="term" value="C:cytosol"/>
    <property type="evidence" value="ECO:0007669"/>
    <property type="project" value="TreeGrafter"/>
</dbReference>
<evidence type="ECO:0000256" key="1">
    <source>
        <dbReference type="ARBA" id="ARBA00005065"/>
    </source>
</evidence>
<evidence type="ECO:0000256" key="6">
    <source>
        <dbReference type="ARBA" id="ARBA00022679"/>
    </source>
</evidence>
<dbReference type="FunFam" id="3.40.50.10800:FF:000003">
    <property type="entry name" value="Quinolinate synthase A"/>
    <property type="match status" value="1"/>
</dbReference>
<dbReference type="EMBL" id="BX548174">
    <property type="protein sequence ID" value="CAE19137.1"/>
    <property type="molecule type" value="Genomic_DNA"/>
</dbReference>
<dbReference type="GO" id="GO:0034628">
    <property type="term" value="P:'de novo' NAD+ biosynthetic process from L-aspartate"/>
    <property type="evidence" value="ECO:0007669"/>
    <property type="project" value="TreeGrafter"/>
</dbReference>
<dbReference type="Proteomes" id="UP000001026">
    <property type="component" value="Chromosome"/>
</dbReference>
<accession>Q7V213</accession>
<proteinExistence type="inferred from homology"/>
<keyword evidence="4 10" id="KW-0963">Cytoplasm</keyword>
<gene>
    <name evidence="10" type="primary">nadA</name>
    <name evidence="11" type="ordered locus">PMM0678</name>
</gene>
<keyword evidence="6 10" id="KW-0808">Transferase</keyword>
<feature type="binding site" evidence="10">
    <location>
        <position position="81"/>
    </location>
    <ligand>
        <name>[4Fe-4S] cluster</name>
        <dbReference type="ChEBI" id="CHEBI:49883"/>
    </ligand>
</feature>
<dbReference type="NCBIfam" id="NF006878">
    <property type="entry name" value="PRK09375.1-2"/>
    <property type="match status" value="1"/>
</dbReference>
<evidence type="ECO:0000256" key="7">
    <source>
        <dbReference type="ARBA" id="ARBA00022723"/>
    </source>
</evidence>
<dbReference type="RefSeq" id="WP_011132312.1">
    <property type="nucleotide sequence ID" value="NZ_CP138922.1"/>
</dbReference>
<organism evidence="11 12">
    <name type="scientific">Prochlorococcus marinus subsp. pastoris (strain CCMP1986 / NIES-2087 / MED4)</name>
    <dbReference type="NCBI Taxonomy" id="59919"/>
    <lineage>
        <taxon>Bacteria</taxon>
        <taxon>Bacillati</taxon>
        <taxon>Cyanobacteriota</taxon>
        <taxon>Cyanophyceae</taxon>
        <taxon>Synechococcales</taxon>
        <taxon>Prochlorococcaceae</taxon>
        <taxon>Prochlorococcus</taxon>
    </lineage>
</organism>
<dbReference type="NCBIfam" id="NF006879">
    <property type="entry name" value="PRK09375.1-4"/>
    <property type="match status" value="1"/>
</dbReference>
<dbReference type="InterPro" id="IPR036094">
    <property type="entry name" value="NadA_sf"/>
</dbReference>
<dbReference type="HOGENOM" id="CLU_047382_0_0_3"/>
<evidence type="ECO:0000256" key="9">
    <source>
        <dbReference type="ARBA" id="ARBA00023014"/>
    </source>
</evidence>
<dbReference type="UniPathway" id="UPA00253">
    <property type="reaction ID" value="UER00327"/>
</dbReference>
<evidence type="ECO:0000256" key="8">
    <source>
        <dbReference type="ARBA" id="ARBA00023004"/>
    </source>
</evidence>
<evidence type="ECO:0000256" key="4">
    <source>
        <dbReference type="ARBA" id="ARBA00022490"/>
    </source>
</evidence>
<sequence length="304" mass="34160">MISEIKELCLKANAIILAHYYQAPEIQDIADFIGDSLDLSRKAANNDADTIVFCGVHFMAETAKILSPNKTVLLPDIDAGCSLADDCPAEEFQKFREENPDHYVVSYINCTAEVKAQSDLICTSSNAVSLVEKIPKDKKIIFAPDKNLGRWVQKNSGRKLKLWPGSCIVHETFSEEALLKLKYKHPDAKVIAHPECSQNLLVLSDFIGSTSKLLDFVSNDYSDTYMVLTEPGIIHQMKKKEPNKNFIEVPDIDGCKCNECPYMKLNTLEKILDCLKNNSPSIELDPEIIKKAYKPIKRMLDMSI</sequence>
<dbReference type="KEGG" id="pmm:PMM0678"/>
<evidence type="ECO:0000256" key="3">
    <source>
        <dbReference type="ARBA" id="ARBA00022485"/>
    </source>
</evidence>
<feature type="binding site" evidence="10">
    <location>
        <position position="19"/>
    </location>
    <ligand>
        <name>iminosuccinate</name>
        <dbReference type="ChEBI" id="CHEBI:77875"/>
    </ligand>
</feature>
<keyword evidence="9 10" id="KW-0411">Iron-sulfur</keyword>
<evidence type="ECO:0000256" key="10">
    <source>
        <dbReference type="HAMAP-Rule" id="MF_00568"/>
    </source>
</evidence>
<feature type="binding site" evidence="10">
    <location>
        <begin position="193"/>
        <end position="195"/>
    </location>
    <ligand>
        <name>iminosuccinate</name>
        <dbReference type="ChEBI" id="CHEBI:77875"/>
    </ligand>
</feature>
<comment type="function">
    <text evidence="10">Catalyzes the condensation of iminoaspartate with dihydroxyacetone phosphate to form quinolinate.</text>
</comment>
<dbReference type="STRING" id="59919.PMM0678"/>
<feature type="binding site" evidence="10">
    <location>
        <position position="36"/>
    </location>
    <ligand>
        <name>iminosuccinate</name>
        <dbReference type="ChEBI" id="CHEBI:77875"/>
    </ligand>
</feature>
<reference evidence="11 12" key="1">
    <citation type="journal article" date="2003" name="Nature">
        <title>Genome divergence in two Prochlorococcus ecotypes reflects oceanic niche differentiation.</title>
        <authorList>
            <person name="Rocap G."/>
            <person name="Larimer F.W."/>
            <person name="Lamerdin J.E."/>
            <person name="Malfatti S."/>
            <person name="Chain P."/>
            <person name="Ahlgren N.A."/>
            <person name="Arellano A."/>
            <person name="Coleman M."/>
            <person name="Hauser L."/>
            <person name="Hess W.R."/>
            <person name="Johnson Z.I."/>
            <person name="Land M.L."/>
            <person name="Lindell D."/>
            <person name="Post A.F."/>
            <person name="Regala W."/>
            <person name="Shah M."/>
            <person name="Shaw S.L."/>
            <person name="Steglich C."/>
            <person name="Sullivan M.B."/>
            <person name="Ting C.S."/>
            <person name="Tolonen A."/>
            <person name="Webb E.A."/>
            <person name="Zinser E.R."/>
            <person name="Chisholm S.W."/>
        </authorList>
    </citation>
    <scope>NUCLEOTIDE SEQUENCE [LARGE SCALE GENOMIC DNA]</scope>
    <source>
        <strain evidence="12">CCMP1986 / NIES-2087 / MED4</strain>
    </source>
</reference>
<feature type="binding site" evidence="10">
    <location>
        <position position="260"/>
    </location>
    <ligand>
        <name>[4Fe-4S] cluster</name>
        <dbReference type="ChEBI" id="CHEBI:49883"/>
    </ligand>
</feature>
<comment type="catalytic activity">
    <reaction evidence="10">
        <text>iminosuccinate + dihydroxyacetone phosphate = quinolinate + phosphate + 2 H2O + H(+)</text>
        <dbReference type="Rhea" id="RHEA:25888"/>
        <dbReference type="ChEBI" id="CHEBI:15377"/>
        <dbReference type="ChEBI" id="CHEBI:15378"/>
        <dbReference type="ChEBI" id="CHEBI:29959"/>
        <dbReference type="ChEBI" id="CHEBI:43474"/>
        <dbReference type="ChEBI" id="CHEBI:57642"/>
        <dbReference type="ChEBI" id="CHEBI:77875"/>
        <dbReference type="EC" id="2.5.1.72"/>
    </reaction>
</comment>
<name>Q7V213_PROMP</name>
<feature type="binding site" evidence="10">
    <location>
        <begin position="107"/>
        <end position="109"/>
    </location>
    <ligand>
        <name>iminosuccinate</name>
        <dbReference type="ChEBI" id="CHEBI:77875"/>
    </ligand>
</feature>
<keyword evidence="7 10" id="KW-0479">Metal-binding</keyword>
<comment type="subcellular location">
    <subcellularLocation>
        <location evidence="10">Cytoplasm</location>
    </subcellularLocation>
</comment>
<feature type="binding site" evidence="10">
    <location>
        <position position="124"/>
    </location>
    <ligand>
        <name>iminosuccinate</name>
        <dbReference type="ChEBI" id="CHEBI:77875"/>
    </ligand>
</feature>
<dbReference type="Pfam" id="PF02445">
    <property type="entry name" value="NadA"/>
    <property type="match status" value="1"/>
</dbReference>
<dbReference type="PANTHER" id="PTHR30573">
    <property type="entry name" value="QUINOLINATE SYNTHETASE A"/>
    <property type="match status" value="1"/>
</dbReference>
<dbReference type="PANTHER" id="PTHR30573:SF0">
    <property type="entry name" value="QUINOLINATE SYNTHASE, CHLOROPLASTIC"/>
    <property type="match status" value="1"/>
</dbReference>
<dbReference type="InterPro" id="IPR003473">
    <property type="entry name" value="NadA"/>
</dbReference>
<comment type="similarity">
    <text evidence="10">Belongs to the quinolinate synthase family. Type 2 subfamily.</text>
</comment>
<dbReference type="HAMAP" id="MF_00568">
    <property type="entry name" value="NadA_type2"/>
    <property type="match status" value="1"/>
</dbReference>
<dbReference type="AlphaFoldDB" id="Q7V213"/>
<dbReference type="Gene3D" id="3.40.50.10800">
    <property type="entry name" value="NadA-like"/>
    <property type="match status" value="3"/>
</dbReference>
<dbReference type="EC" id="2.5.1.72" evidence="2 10"/>
<evidence type="ECO:0000256" key="2">
    <source>
        <dbReference type="ARBA" id="ARBA00012669"/>
    </source>
</evidence>
<feature type="binding site" evidence="10">
    <location>
        <position position="210"/>
    </location>
    <ligand>
        <name>iminosuccinate</name>
        <dbReference type="ChEBI" id="CHEBI:77875"/>
    </ligand>
</feature>
<comment type="cofactor">
    <cofactor evidence="10">
        <name>[4Fe-4S] cluster</name>
        <dbReference type="ChEBI" id="CHEBI:49883"/>
    </cofactor>
    <text evidence="10">Binds 1 [4Fe-4S] cluster per subunit.</text>
</comment>
<evidence type="ECO:0000313" key="11">
    <source>
        <dbReference type="EMBL" id="CAE19137.1"/>
    </source>
</evidence>
<dbReference type="InterPro" id="IPR023066">
    <property type="entry name" value="Quinolinate_synth_type2"/>
</dbReference>
<protein>
    <recommendedName>
        <fullName evidence="2 10">Quinolinate synthase</fullName>
        <ecNumber evidence="2 10">2.5.1.72</ecNumber>
    </recommendedName>
</protein>
<evidence type="ECO:0000256" key="5">
    <source>
        <dbReference type="ARBA" id="ARBA00022642"/>
    </source>
</evidence>
<dbReference type="SUPFAM" id="SSF142754">
    <property type="entry name" value="NadA-like"/>
    <property type="match status" value="1"/>
</dbReference>
<feature type="binding site" evidence="10">
    <location>
        <position position="167"/>
    </location>
    <ligand>
        <name>[4Fe-4S] cluster</name>
        <dbReference type="ChEBI" id="CHEBI:49883"/>
    </ligand>
</feature>